<feature type="transmembrane region" description="Helical" evidence="1">
    <location>
        <begin position="142"/>
        <end position="164"/>
    </location>
</feature>
<keyword evidence="1" id="KW-0472">Membrane</keyword>
<evidence type="ECO:0000313" key="2">
    <source>
        <dbReference type="EMBL" id="SFE88489.1"/>
    </source>
</evidence>
<organism evidence="2 3">
    <name type="scientific">Alteribacillus iranensis</name>
    <dbReference type="NCBI Taxonomy" id="930128"/>
    <lineage>
        <taxon>Bacteria</taxon>
        <taxon>Bacillati</taxon>
        <taxon>Bacillota</taxon>
        <taxon>Bacilli</taxon>
        <taxon>Bacillales</taxon>
        <taxon>Bacillaceae</taxon>
        <taxon>Alteribacillus</taxon>
    </lineage>
</organism>
<proteinExistence type="predicted"/>
<protein>
    <recommendedName>
        <fullName evidence="4">Membrane protein YdfK</fullName>
    </recommendedName>
</protein>
<dbReference type="Pfam" id="PF04474">
    <property type="entry name" value="DUF554"/>
    <property type="match status" value="1"/>
</dbReference>
<dbReference type="PANTHER" id="PTHR36111:SF2">
    <property type="entry name" value="INNER MEMBRANE PROTEIN"/>
    <property type="match status" value="1"/>
</dbReference>
<evidence type="ECO:0008006" key="4">
    <source>
        <dbReference type="Google" id="ProtNLM"/>
    </source>
</evidence>
<evidence type="ECO:0000313" key="3">
    <source>
        <dbReference type="Proteomes" id="UP000199516"/>
    </source>
</evidence>
<dbReference type="InterPro" id="IPR007563">
    <property type="entry name" value="DUF554"/>
</dbReference>
<keyword evidence="3" id="KW-1185">Reference proteome</keyword>
<feature type="transmembrane region" description="Helical" evidence="1">
    <location>
        <begin position="215"/>
        <end position="235"/>
    </location>
</feature>
<feature type="transmembrane region" description="Helical" evidence="1">
    <location>
        <begin position="188"/>
        <end position="208"/>
    </location>
</feature>
<feature type="transmembrane region" description="Helical" evidence="1">
    <location>
        <begin position="103"/>
        <end position="122"/>
    </location>
</feature>
<keyword evidence="1" id="KW-1133">Transmembrane helix</keyword>
<dbReference type="EMBL" id="FONT01000005">
    <property type="protein sequence ID" value="SFE88489.1"/>
    <property type="molecule type" value="Genomic_DNA"/>
</dbReference>
<gene>
    <name evidence="2" type="ORF">SAMN05192532_105137</name>
</gene>
<dbReference type="RefSeq" id="WP_091662133.1">
    <property type="nucleotide sequence ID" value="NZ_FONT01000005.1"/>
</dbReference>
<reference evidence="2 3" key="1">
    <citation type="submission" date="2016-10" db="EMBL/GenBank/DDBJ databases">
        <authorList>
            <person name="de Groot N.N."/>
        </authorList>
    </citation>
    <scope>NUCLEOTIDE SEQUENCE [LARGE SCALE GENOMIC DNA]</scope>
    <source>
        <strain evidence="2 3">DSM 23995</strain>
    </source>
</reference>
<dbReference type="STRING" id="930128.SAMN05192532_105137"/>
<evidence type="ECO:0000256" key="1">
    <source>
        <dbReference type="SAM" id="Phobius"/>
    </source>
</evidence>
<dbReference type="Proteomes" id="UP000199516">
    <property type="component" value="Unassembled WGS sequence"/>
</dbReference>
<feature type="transmembrane region" description="Helical" evidence="1">
    <location>
        <begin position="6"/>
        <end position="26"/>
    </location>
</feature>
<dbReference type="AlphaFoldDB" id="A0A1I2E788"/>
<name>A0A1I2E788_9BACI</name>
<feature type="transmembrane region" description="Helical" evidence="1">
    <location>
        <begin position="38"/>
        <end position="69"/>
    </location>
</feature>
<dbReference type="OrthoDB" id="9797976at2"/>
<accession>A0A1I2E788</accession>
<keyword evidence="1" id="KW-0812">Transmembrane</keyword>
<sequence length="246" mass="26195">MVLLGTLVNGIAILVGSLLGSFIRKIPESMKTTVMQSLGLAVIVLGIGMGLESEQFIIVIGSLVVGVVLGERWDLDDKLNRLGDWLENKLGAETNVDGNLSKAFVTTTLIYVVGAMSILGALDSGIREDHSVLYTKSILDGFSAIIFTSTLGIGVIFSSIPVFLYQGTIALFATQIIKVIPDALMESFIAEMTATGGIMIIAIGLNILGLTKIKVANLLPAILIVGILTSILYYWDSIILGFGQLF</sequence>
<dbReference type="PANTHER" id="PTHR36111">
    <property type="entry name" value="INNER MEMBRANE PROTEIN-RELATED"/>
    <property type="match status" value="1"/>
</dbReference>